<dbReference type="SUPFAM" id="SSF47240">
    <property type="entry name" value="Ferritin-like"/>
    <property type="match status" value="1"/>
</dbReference>
<keyword evidence="3" id="KW-1185">Reference proteome</keyword>
<dbReference type="Gene3D" id="1.20.5.420">
    <property type="entry name" value="Immunoglobulin FC, subunit C"/>
    <property type="match status" value="2"/>
</dbReference>
<protein>
    <submittedName>
        <fullName evidence="2">Ferritin-like domain-containing protein</fullName>
    </submittedName>
</protein>
<dbReference type="InterPro" id="IPR003251">
    <property type="entry name" value="Rr_diiron-bd_dom"/>
</dbReference>
<dbReference type="Proteomes" id="UP001596549">
    <property type="component" value="Unassembled WGS sequence"/>
</dbReference>
<organism evidence="2 3">
    <name type="scientific">Fictibacillus iocasae</name>
    <dbReference type="NCBI Taxonomy" id="2715437"/>
    <lineage>
        <taxon>Bacteria</taxon>
        <taxon>Bacillati</taxon>
        <taxon>Bacillota</taxon>
        <taxon>Bacilli</taxon>
        <taxon>Bacillales</taxon>
        <taxon>Fictibacillaceae</taxon>
        <taxon>Fictibacillus</taxon>
    </lineage>
</organism>
<dbReference type="RefSeq" id="WP_379751769.1">
    <property type="nucleotide sequence ID" value="NZ_JBHTCP010000052.1"/>
</dbReference>
<dbReference type="EMBL" id="JBHTCP010000052">
    <property type="protein sequence ID" value="MFC7373542.1"/>
    <property type="molecule type" value="Genomic_DNA"/>
</dbReference>
<dbReference type="InterPro" id="IPR009078">
    <property type="entry name" value="Ferritin-like_SF"/>
</dbReference>
<name>A0ABW2NUI5_9BACL</name>
<dbReference type="CDD" id="cd00657">
    <property type="entry name" value="Ferritin_like"/>
    <property type="match status" value="1"/>
</dbReference>
<comment type="caution">
    <text evidence="2">The sequence shown here is derived from an EMBL/GenBank/DDBJ whole genome shotgun (WGS) entry which is preliminary data.</text>
</comment>
<gene>
    <name evidence="2" type="ORF">ACFQPF_18015</name>
</gene>
<sequence length="139" mass="16107">MFGRAPQDAGLAAEIEKALNGEYSAIACYEQLAQLAPTAGERERILEIRSDEIKHYQVFNDIYTQLTGRQHQPQMTEKCATVYKKGLEASIEDEQKTVDFYMEIADKAQNPYIKQQFERAAADEQNHAVWFLYYYTKLR</sequence>
<dbReference type="Pfam" id="PF02915">
    <property type="entry name" value="Rubrerythrin"/>
    <property type="match status" value="1"/>
</dbReference>
<proteinExistence type="predicted"/>
<evidence type="ECO:0000313" key="2">
    <source>
        <dbReference type="EMBL" id="MFC7373542.1"/>
    </source>
</evidence>
<evidence type="ECO:0000313" key="3">
    <source>
        <dbReference type="Proteomes" id="UP001596549"/>
    </source>
</evidence>
<accession>A0ABW2NUI5</accession>
<reference evidence="3" key="1">
    <citation type="journal article" date="2019" name="Int. J. Syst. Evol. Microbiol.">
        <title>The Global Catalogue of Microorganisms (GCM) 10K type strain sequencing project: providing services to taxonomists for standard genome sequencing and annotation.</title>
        <authorList>
            <consortium name="The Broad Institute Genomics Platform"/>
            <consortium name="The Broad Institute Genome Sequencing Center for Infectious Disease"/>
            <person name="Wu L."/>
            <person name="Ma J."/>
        </authorList>
    </citation>
    <scope>NUCLEOTIDE SEQUENCE [LARGE SCALE GENOMIC DNA]</scope>
    <source>
        <strain evidence="3">NBRC 106396</strain>
    </source>
</reference>
<feature type="domain" description="Rubrerythrin diiron-binding" evidence="1">
    <location>
        <begin position="87"/>
        <end position="138"/>
    </location>
</feature>
<evidence type="ECO:0000259" key="1">
    <source>
        <dbReference type="Pfam" id="PF02915"/>
    </source>
</evidence>